<dbReference type="GO" id="GO:0045493">
    <property type="term" value="P:xylan catabolic process"/>
    <property type="evidence" value="ECO:0007669"/>
    <property type="project" value="UniProtKB-KW"/>
</dbReference>
<evidence type="ECO:0000256" key="5">
    <source>
        <dbReference type="ARBA" id="ARBA00022801"/>
    </source>
</evidence>
<protein>
    <recommendedName>
        <fullName evidence="9">Beta-xylanase</fullName>
        <ecNumber evidence="9">3.2.1.8</ecNumber>
    </recommendedName>
</protein>
<evidence type="ECO:0000259" key="10">
    <source>
        <dbReference type="SMART" id="SM00633"/>
    </source>
</evidence>
<evidence type="ECO:0000313" key="12">
    <source>
        <dbReference type="Proteomes" id="UP000184280"/>
    </source>
</evidence>
<evidence type="ECO:0000256" key="3">
    <source>
        <dbReference type="ARBA" id="ARBA00022651"/>
    </source>
</evidence>
<evidence type="ECO:0000256" key="9">
    <source>
        <dbReference type="RuleBase" id="RU361174"/>
    </source>
</evidence>
<evidence type="ECO:0000256" key="2">
    <source>
        <dbReference type="ARBA" id="ARBA00007495"/>
    </source>
</evidence>
<dbReference type="PRINTS" id="PR00134">
    <property type="entry name" value="GLHYDRLASE10"/>
</dbReference>
<comment type="similarity">
    <text evidence="2 9">Belongs to the glycosyl hydrolase 10 (cellulase F) family.</text>
</comment>
<sequence>MKRNISNIICGVVAVCGLASCADTDMINIFKDKTKNLKDYEYLNDYDALKTFSNPKASPNFKLGVALEADDYNANGLVTRLANANFMELTAGNAMKMASCVDENGNLNFENVQAFVDNAEANGVSVYGHTLAWHAQQPLKWLEKLLKDKELDIDPNAKLEKEDYSGDFVGMSKFPYYVMGYEPSIVNGCLHSENPGSWYQYFIADGISIPADGNYTAIVKVKGSVANDGLTLNCGWGWGSGESASGKLKITTDWTEQKVDFTGIPGGKKCNLVLQPGSYDGTLDIQTVRLVHYESPAIEVAVNDYDYSFKDVSKFPYYVMGYEPTIVNGCLHSENPGSWYQYFIADNIPHPIEGTYVATVRVKASKAGSMALNMGWGWGSGESASGTLKVDTEWKDVKVTYDNIPAKSCNLVLQPGSFDGVIDIASVKVDHIVKMNTLPLTEKEKKDTLTYALDKWIGGIMTACDGKVKAWDVVNEALSSGHADAEGVYALQHLKDQEDPEKAATESFFWQDYLGDIDYVRTAVKLARKYGPQDMKLFINDYNLEAAWDQNNKAKSLVAWIKRWEADGETKIDGIGSQMHVTCSMNADKQNANEEAVVNMLNILAGSKKLVKISELDMGCEDEAGNVIKTENMTEEQHKAMSAYYKFIIEKYFEIIPADQQYGICQWCITDAPTNSGWRKGEPVGLWDLDYNRKHTYGGFADGLNGK</sequence>
<dbReference type="PANTHER" id="PTHR31490:SF88">
    <property type="entry name" value="BETA-XYLANASE"/>
    <property type="match status" value="1"/>
</dbReference>
<evidence type="ECO:0000256" key="8">
    <source>
        <dbReference type="ARBA" id="ARBA00023326"/>
    </source>
</evidence>
<keyword evidence="7 9" id="KW-0326">Glycosidase</keyword>
<dbReference type="PANTHER" id="PTHR31490">
    <property type="entry name" value="GLYCOSYL HYDROLASE"/>
    <property type="match status" value="1"/>
</dbReference>
<dbReference type="Gene3D" id="3.20.20.80">
    <property type="entry name" value="Glycosidases"/>
    <property type="match status" value="2"/>
</dbReference>
<dbReference type="SUPFAM" id="SSF51445">
    <property type="entry name" value="(Trans)glycosidases"/>
    <property type="match status" value="1"/>
</dbReference>
<dbReference type="Pfam" id="PF00331">
    <property type="entry name" value="Glyco_hydro_10"/>
    <property type="match status" value="2"/>
</dbReference>
<dbReference type="PROSITE" id="PS51257">
    <property type="entry name" value="PROKAR_LIPOPROTEIN"/>
    <property type="match status" value="1"/>
</dbReference>
<evidence type="ECO:0000256" key="6">
    <source>
        <dbReference type="ARBA" id="ARBA00023277"/>
    </source>
</evidence>
<dbReference type="AlphaFoldDB" id="A0A1M7KLM2"/>
<dbReference type="EMBL" id="FRCJ01000005">
    <property type="protein sequence ID" value="SHM66184.1"/>
    <property type="molecule type" value="Genomic_DNA"/>
</dbReference>
<dbReference type="Proteomes" id="UP000184280">
    <property type="component" value="Unassembled WGS sequence"/>
</dbReference>
<dbReference type="InterPro" id="IPR001000">
    <property type="entry name" value="GH10_dom"/>
</dbReference>
<dbReference type="SMART" id="SM00633">
    <property type="entry name" value="Glyco_10"/>
    <property type="match status" value="1"/>
</dbReference>
<organism evidence="11 12">
    <name type="scientific">Xylanibacter ruminicola</name>
    <name type="common">Prevotella ruminicola</name>
    <dbReference type="NCBI Taxonomy" id="839"/>
    <lineage>
        <taxon>Bacteria</taxon>
        <taxon>Pseudomonadati</taxon>
        <taxon>Bacteroidota</taxon>
        <taxon>Bacteroidia</taxon>
        <taxon>Bacteroidales</taxon>
        <taxon>Prevotellaceae</taxon>
        <taxon>Xylanibacter</taxon>
    </lineage>
</organism>
<dbReference type="GO" id="GO:0031176">
    <property type="term" value="F:endo-1,4-beta-xylanase activity"/>
    <property type="evidence" value="ECO:0007669"/>
    <property type="project" value="UniProtKB-EC"/>
</dbReference>
<reference evidence="11 12" key="1">
    <citation type="submission" date="2016-11" db="EMBL/GenBank/DDBJ databases">
        <authorList>
            <person name="Jaros S."/>
            <person name="Januszkiewicz K."/>
            <person name="Wedrychowicz H."/>
        </authorList>
    </citation>
    <scope>NUCLEOTIDE SEQUENCE [LARGE SCALE GENOMIC DNA]</scope>
    <source>
        <strain evidence="11 12">BPI-34</strain>
    </source>
</reference>
<gene>
    <name evidence="11" type="ORF">SAMN04488494_2357</name>
</gene>
<evidence type="ECO:0000256" key="1">
    <source>
        <dbReference type="ARBA" id="ARBA00000681"/>
    </source>
</evidence>
<keyword evidence="4" id="KW-0732">Signal</keyword>
<keyword evidence="3" id="KW-0858">Xylan degradation</keyword>
<dbReference type="Gene3D" id="2.60.120.260">
    <property type="entry name" value="Galactose-binding domain-like"/>
    <property type="match status" value="2"/>
</dbReference>
<evidence type="ECO:0000256" key="7">
    <source>
        <dbReference type="ARBA" id="ARBA00023295"/>
    </source>
</evidence>
<dbReference type="EC" id="3.2.1.8" evidence="9"/>
<evidence type="ECO:0000313" key="11">
    <source>
        <dbReference type="EMBL" id="SHM66184.1"/>
    </source>
</evidence>
<feature type="domain" description="GH10" evidence="10">
    <location>
        <begin position="412"/>
        <end position="704"/>
    </location>
</feature>
<evidence type="ECO:0000256" key="4">
    <source>
        <dbReference type="ARBA" id="ARBA00022729"/>
    </source>
</evidence>
<keyword evidence="6 9" id="KW-0119">Carbohydrate metabolism</keyword>
<name>A0A1M7KLM2_XYLRU</name>
<proteinExistence type="inferred from homology"/>
<dbReference type="RefSeq" id="WP_073045886.1">
    <property type="nucleotide sequence ID" value="NZ_FOLF01000001.1"/>
</dbReference>
<dbReference type="InterPro" id="IPR017853">
    <property type="entry name" value="GH"/>
</dbReference>
<comment type="catalytic activity">
    <reaction evidence="1 9">
        <text>Endohydrolysis of (1-&gt;4)-beta-D-xylosidic linkages in xylans.</text>
        <dbReference type="EC" id="3.2.1.8"/>
    </reaction>
</comment>
<accession>A0A1M7KLM2</accession>
<dbReference type="InterPro" id="IPR044846">
    <property type="entry name" value="GH10"/>
</dbReference>
<keyword evidence="5 9" id="KW-0378">Hydrolase</keyword>
<keyword evidence="8 9" id="KW-0624">Polysaccharide degradation</keyword>
<dbReference type="OrthoDB" id="1032269at2"/>